<evidence type="ECO:0000313" key="2">
    <source>
        <dbReference type="Proteomes" id="UP000245634"/>
    </source>
</evidence>
<dbReference type="AlphaFoldDB" id="A0A316DG63"/>
<dbReference type="Proteomes" id="UP000245634">
    <property type="component" value="Unassembled WGS sequence"/>
</dbReference>
<organism evidence="1 2">
    <name type="scientific">Tumebacillus permanentifrigoris</name>
    <dbReference type="NCBI Taxonomy" id="378543"/>
    <lineage>
        <taxon>Bacteria</taxon>
        <taxon>Bacillati</taxon>
        <taxon>Bacillota</taxon>
        <taxon>Bacilli</taxon>
        <taxon>Bacillales</taxon>
        <taxon>Alicyclobacillaceae</taxon>
        <taxon>Tumebacillus</taxon>
    </lineage>
</organism>
<evidence type="ECO:0000313" key="1">
    <source>
        <dbReference type="EMBL" id="PWK16522.1"/>
    </source>
</evidence>
<protein>
    <submittedName>
        <fullName evidence="1">Polyketide cyclase/dehydrase/lipid transport protein</fullName>
    </submittedName>
</protein>
<gene>
    <name evidence="1" type="ORF">C7459_101388</name>
</gene>
<dbReference type="Pfam" id="PF10604">
    <property type="entry name" value="Polyketide_cyc2"/>
    <property type="match status" value="1"/>
</dbReference>
<dbReference type="InterPro" id="IPR023393">
    <property type="entry name" value="START-like_dom_sf"/>
</dbReference>
<dbReference type="InterPro" id="IPR019587">
    <property type="entry name" value="Polyketide_cyclase/dehydratase"/>
</dbReference>
<dbReference type="EMBL" id="QGGL01000001">
    <property type="protein sequence ID" value="PWK16522.1"/>
    <property type="molecule type" value="Genomic_DNA"/>
</dbReference>
<dbReference type="SUPFAM" id="SSF55961">
    <property type="entry name" value="Bet v1-like"/>
    <property type="match status" value="1"/>
</dbReference>
<keyword evidence="2" id="KW-1185">Reference proteome</keyword>
<name>A0A316DG63_9BACL</name>
<proteinExistence type="predicted"/>
<comment type="caution">
    <text evidence="1">The sequence shown here is derived from an EMBL/GenBank/DDBJ whole genome shotgun (WGS) entry which is preliminary data.</text>
</comment>
<dbReference type="Gene3D" id="3.30.530.20">
    <property type="match status" value="1"/>
</dbReference>
<accession>A0A316DG63</accession>
<sequence>MGCKTMWEFEHTITTEAKKETIWALYSNFSKWTDWDKGIIFASLEGPFVQGSKGLLQPEGQEPLPFELTNVEPLRGFSDVTDIPDAGIQIHFTHLLVELAEGTKVTHKVTISGPNAEQLGPQIGAGFAEGIPTTMESLVSLALEKEREHAAE</sequence>
<reference evidence="1 2" key="1">
    <citation type="submission" date="2018-05" db="EMBL/GenBank/DDBJ databases">
        <title>Genomic Encyclopedia of Type Strains, Phase IV (KMG-IV): sequencing the most valuable type-strain genomes for metagenomic binning, comparative biology and taxonomic classification.</title>
        <authorList>
            <person name="Goeker M."/>
        </authorList>
    </citation>
    <scope>NUCLEOTIDE SEQUENCE [LARGE SCALE GENOMIC DNA]</scope>
    <source>
        <strain evidence="1 2">DSM 18773</strain>
    </source>
</reference>